<dbReference type="PANTHER" id="PTHR36121">
    <property type="entry name" value="PROTEIN SXY"/>
    <property type="match status" value="1"/>
</dbReference>
<reference evidence="2 3" key="1">
    <citation type="submission" date="2020-10" db="EMBL/GenBank/DDBJ databases">
        <title>Eggerthella sp. nov., isolated from human feces.</title>
        <authorList>
            <person name="Yajun G."/>
        </authorList>
    </citation>
    <scope>NUCLEOTIDE SEQUENCE [LARGE SCALE GENOMIC DNA]</scope>
    <source>
        <strain evidence="2 3">HF-1101</strain>
    </source>
</reference>
<dbReference type="InterPro" id="IPR007077">
    <property type="entry name" value="TfoX_C"/>
</dbReference>
<protein>
    <submittedName>
        <fullName evidence="2">TfoX/Sxy family protein</fullName>
    </submittedName>
</protein>
<proteinExistence type="predicted"/>
<organism evidence="2 3">
    <name type="scientific">Eggerthella guodeyinii</name>
    <dbReference type="NCBI Taxonomy" id="2690837"/>
    <lineage>
        <taxon>Bacteria</taxon>
        <taxon>Bacillati</taxon>
        <taxon>Actinomycetota</taxon>
        <taxon>Coriobacteriia</taxon>
        <taxon>Eggerthellales</taxon>
        <taxon>Eggerthellaceae</taxon>
        <taxon>Eggerthella</taxon>
    </lineage>
</organism>
<dbReference type="KEGG" id="egd:GS424_014445"/>
<dbReference type="RefSeq" id="WP_160941183.1">
    <property type="nucleotide sequence ID" value="NZ_CP063310.1"/>
</dbReference>
<feature type="domain" description="TfoX C-terminal" evidence="1">
    <location>
        <begin position="4"/>
        <end position="82"/>
    </location>
</feature>
<gene>
    <name evidence="2" type="ORF">GS424_014445</name>
</gene>
<dbReference type="Gene3D" id="1.10.150.20">
    <property type="entry name" value="5' to 3' exonuclease, C-terminal subdomain"/>
    <property type="match status" value="1"/>
</dbReference>
<accession>A0A6L7IPG5</accession>
<dbReference type="InterPro" id="IPR047525">
    <property type="entry name" value="TfoX-like"/>
</dbReference>
<evidence type="ECO:0000313" key="3">
    <source>
        <dbReference type="Proteomes" id="UP000478463"/>
    </source>
</evidence>
<dbReference type="EMBL" id="CP063310">
    <property type="protein sequence ID" value="QOS67690.1"/>
    <property type="molecule type" value="Genomic_DNA"/>
</dbReference>
<dbReference type="Pfam" id="PF04994">
    <property type="entry name" value="TfoX_C"/>
    <property type="match status" value="1"/>
</dbReference>
<name>A0A6L7IPG5_9ACTN</name>
<dbReference type="PANTHER" id="PTHR36121:SF1">
    <property type="entry name" value="PROTEIN SXY"/>
    <property type="match status" value="1"/>
</dbReference>
<evidence type="ECO:0000313" key="2">
    <source>
        <dbReference type="EMBL" id="QOS67690.1"/>
    </source>
</evidence>
<dbReference type="Proteomes" id="UP000478463">
    <property type="component" value="Chromosome"/>
</dbReference>
<sequence length="91" mass="9714">MANTAKLTDLPNIGPHAAQQLAEVGIAAPEDLLAIGAEQAWLKLQTIDPGVCVMQLYDLEGAVQGVPKKLLDPARKQELKEFARANQPAAE</sequence>
<evidence type="ECO:0000259" key="1">
    <source>
        <dbReference type="Pfam" id="PF04994"/>
    </source>
</evidence>
<dbReference type="AlphaFoldDB" id="A0A6L7IPG5"/>